<dbReference type="Gene3D" id="2.40.160.20">
    <property type="match status" value="1"/>
</dbReference>
<dbReference type="AlphaFoldDB" id="A0AB34KDI0"/>
<dbReference type="GeneID" id="96010653"/>
<dbReference type="InterPro" id="IPR020915">
    <property type="entry name" value="UPF0311"/>
</dbReference>
<dbReference type="PANTHER" id="PTHR37315">
    <property type="entry name" value="UPF0311 PROTEIN BLR7842"/>
    <property type="match status" value="1"/>
</dbReference>
<keyword evidence="2" id="KW-1185">Reference proteome</keyword>
<dbReference type="EMBL" id="JAAQHG020000097">
    <property type="protein sequence ID" value="KAL1581931.1"/>
    <property type="molecule type" value="Genomic_DNA"/>
</dbReference>
<evidence type="ECO:0000313" key="2">
    <source>
        <dbReference type="Proteomes" id="UP000803884"/>
    </source>
</evidence>
<comment type="caution">
    <text evidence="1">The sequence shown here is derived from an EMBL/GenBank/DDBJ whole genome shotgun (WGS) entry which is preliminary data.</text>
</comment>
<dbReference type="Pfam" id="PF11578">
    <property type="entry name" value="DUF3237"/>
    <property type="match status" value="1"/>
</dbReference>
<accession>A0AB34KDI0</accession>
<evidence type="ECO:0000313" key="1">
    <source>
        <dbReference type="EMBL" id="KAL1581931.1"/>
    </source>
</evidence>
<reference evidence="1 2" key="1">
    <citation type="journal article" date="2020" name="Microbiol. Resour. Announc.">
        <title>Draft Genome Sequence of a Cladosporium Species Isolated from the Mesophotic Ascidian Didemnum maculosum.</title>
        <authorList>
            <person name="Gioti A."/>
            <person name="Siaperas R."/>
            <person name="Nikolaivits E."/>
            <person name="Le Goff G."/>
            <person name="Ouazzani J."/>
            <person name="Kotoulas G."/>
            <person name="Topakas E."/>
        </authorList>
    </citation>
    <scope>NUCLEOTIDE SEQUENCE [LARGE SCALE GENOMIC DNA]</scope>
    <source>
        <strain evidence="1 2">TM138-S3</strain>
    </source>
</reference>
<proteinExistence type="predicted"/>
<name>A0AB34KDI0_9PEZI</name>
<organism evidence="1 2">
    <name type="scientific">Cladosporium halotolerans</name>
    <dbReference type="NCBI Taxonomy" id="1052096"/>
    <lineage>
        <taxon>Eukaryota</taxon>
        <taxon>Fungi</taxon>
        <taxon>Dikarya</taxon>
        <taxon>Ascomycota</taxon>
        <taxon>Pezizomycotina</taxon>
        <taxon>Dothideomycetes</taxon>
        <taxon>Dothideomycetidae</taxon>
        <taxon>Cladosporiales</taxon>
        <taxon>Cladosporiaceae</taxon>
        <taxon>Cladosporium</taxon>
    </lineage>
</organism>
<sequence>MASQSSTAEPRSRIASDVKLPTPSLELDFRICVQLNPILSVGEGPWGRRNWISFKGGQWSAKWGQGTVEPGGQDSQLVNPDSLHTFVTTNYLLRTDDESPAFITVQTTGWRTGPREVMQRLFDPNQANSVDPSEYSFRLSIKLETGDERYKDKVNSALWIGSGARTGSEVIYDAYRVL</sequence>
<dbReference type="RefSeq" id="XP_069225038.1">
    <property type="nucleotide sequence ID" value="XM_069377815.1"/>
</dbReference>
<dbReference type="Proteomes" id="UP000803884">
    <property type="component" value="Unassembled WGS sequence"/>
</dbReference>
<dbReference type="PANTHER" id="PTHR37315:SF1">
    <property type="entry name" value="UPF0311 PROTEIN BLR7842"/>
    <property type="match status" value="1"/>
</dbReference>
<protein>
    <submittedName>
        <fullName evidence="1">Uncharacterized protein</fullName>
    </submittedName>
</protein>
<gene>
    <name evidence="1" type="ORF">WHR41_09211</name>
</gene>